<evidence type="ECO:0000313" key="2">
    <source>
        <dbReference type="EMBL" id="EAU87503.2"/>
    </source>
</evidence>
<evidence type="ECO:0000313" key="3">
    <source>
        <dbReference type="Proteomes" id="UP000001861"/>
    </source>
</evidence>
<dbReference type="AlphaFoldDB" id="A8NJX1"/>
<dbReference type="Proteomes" id="UP000001861">
    <property type="component" value="Unassembled WGS sequence"/>
</dbReference>
<name>A8NJX1_COPC7</name>
<dbReference type="EMBL" id="AACS02000010">
    <property type="protein sequence ID" value="EAU87503.2"/>
    <property type="molecule type" value="Genomic_DNA"/>
</dbReference>
<dbReference type="InParanoid" id="A8NJX1"/>
<keyword evidence="3" id="KW-1185">Reference proteome</keyword>
<accession>A8NJX1</accession>
<dbReference type="KEGG" id="cci:CC1G_11722"/>
<dbReference type="OrthoDB" id="3217549at2759"/>
<evidence type="ECO:0008006" key="4">
    <source>
        <dbReference type="Google" id="ProtNLM"/>
    </source>
</evidence>
<comment type="caution">
    <text evidence="2">The sequence shown here is derived from an EMBL/GenBank/DDBJ whole genome shotgun (WGS) entry which is preliminary data.</text>
</comment>
<dbReference type="RefSeq" id="XP_001834313.2">
    <property type="nucleotide sequence ID" value="XM_001834261.2"/>
</dbReference>
<sequence>MSVLVLAPARWARLREVQGRRDDGIANSNHPWDHRWSRPPPSSLSSSSLLIARRVGDSREFAGSGNRHCVIPPVALSTLPIPSLRIYSCVQNPMALQCTHISTDEDVVMDEDPAPASRRTIFNSGRHLWNRLFSNPRRILPSSTGIYIQEQADLGTPHHSQEGLLSMEVDAPQSTSRLHINALPVELLCEIFVQYTHSFDDGAPFLPEKKPGLRDTVFQNATRSRYELDVSRWRVLSLSMPELWSRICVAFPTTSDYRLLHMWLERSGTHPLDLTIVHSEGRYPNDGIVHALRILLDEEHRWKYLSLTLGEGVDRLFEQSTVSCTFPLLETLDIDLRDWNEDVAAKFCRRIHGTPSLTRLRQDSFWKHVSITPSIPWSVLQDVELNALEARELKAAFSQGLRLQRLVLHHVVGTVDRSSPTPLTLPCLRTLGLGSIEDVSQILRMVALPALHELHLLGGIGWPCTTRAAHDVLQEIERFGCRLEKLALNLGRNADEDILITILQSPVMVHLKALAVRSKTTSRLLQFLTASSSSPLALPALEHLLLPNLHSNDGELRDMVQSRVEYAGGFRAVEHDGLPQSSDVI</sequence>
<organism evidence="2 3">
    <name type="scientific">Coprinopsis cinerea (strain Okayama-7 / 130 / ATCC MYA-4618 / FGSC 9003)</name>
    <name type="common">Inky cap fungus</name>
    <name type="synonym">Hormographiella aspergillata</name>
    <dbReference type="NCBI Taxonomy" id="240176"/>
    <lineage>
        <taxon>Eukaryota</taxon>
        <taxon>Fungi</taxon>
        <taxon>Dikarya</taxon>
        <taxon>Basidiomycota</taxon>
        <taxon>Agaricomycotina</taxon>
        <taxon>Agaricomycetes</taxon>
        <taxon>Agaricomycetidae</taxon>
        <taxon>Agaricales</taxon>
        <taxon>Agaricineae</taxon>
        <taxon>Psathyrellaceae</taxon>
        <taxon>Coprinopsis</taxon>
    </lineage>
</organism>
<dbReference type="GeneID" id="6010827"/>
<feature type="region of interest" description="Disordered" evidence="1">
    <location>
        <begin position="22"/>
        <end position="44"/>
    </location>
</feature>
<reference evidence="2 3" key="1">
    <citation type="journal article" date="2010" name="Proc. Natl. Acad. Sci. U.S.A.">
        <title>Insights into evolution of multicellular fungi from the assembled chromosomes of the mushroom Coprinopsis cinerea (Coprinus cinereus).</title>
        <authorList>
            <person name="Stajich J.E."/>
            <person name="Wilke S.K."/>
            <person name="Ahren D."/>
            <person name="Au C.H."/>
            <person name="Birren B.W."/>
            <person name="Borodovsky M."/>
            <person name="Burns C."/>
            <person name="Canback B."/>
            <person name="Casselton L.A."/>
            <person name="Cheng C.K."/>
            <person name="Deng J."/>
            <person name="Dietrich F.S."/>
            <person name="Fargo D.C."/>
            <person name="Farman M.L."/>
            <person name="Gathman A.C."/>
            <person name="Goldberg J."/>
            <person name="Guigo R."/>
            <person name="Hoegger P.J."/>
            <person name="Hooker J.B."/>
            <person name="Huggins A."/>
            <person name="James T.Y."/>
            <person name="Kamada T."/>
            <person name="Kilaru S."/>
            <person name="Kodira C."/>
            <person name="Kues U."/>
            <person name="Kupfer D."/>
            <person name="Kwan H.S."/>
            <person name="Lomsadze A."/>
            <person name="Li W."/>
            <person name="Lilly W.W."/>
            <person name="Ma L.J."/>
            <person name="Mackey A.J."/>
            <person name="Manning G."/>
            <person name="Martin F."/>
            <person name="Muraguchi H."/>
            <person name="Natvig D.O."/>
            <person name="Palmerini H."/>
            <person name="Ramesh M.A."/>
            <person name="Rehmeyer C.J."/>
            <person name="Roe B.A."/>
            <person name="Shenoy N."/>
            <person name="Stanke M."/>
            <person name="Ter-Hovhannisyan V."/>
            <person name="Tunlid A."/>
            <person name="Velagapudi R."/>
            <person name="Vision T.J."/>
            <person name="Zeng Q."/>
            <person name="Zolan M.E."/>
            <person name="Pukkila P.J."/>
        </authorList>
    </citation>
    <scope>NUCLEOTIDE SEQUENCE [LARGE SCALE GENOMIC DNA]</scope>
    <source>
        <strain evidence="3">Okayama-7 / 130 / ATCC MYA-4618 / FGSC 9003</strain>
    </source>
</reference>
<evidence type="ECO:0000256" key="1">
    <source>
        <dbReference type="SAM" id="MobiDB-lite"/>
    </source>
</evidence>
<gene>
    <name evidence="2" type="ORF">CC1G_11722</name>
</gene>
<proteinExistence type="predicted"/>
<dbReference type="HOGENOM" id="CLU_018544_11_0_1"/>
<protein>
    <recommendedName>
        <fullName evidence="4">F-box domain-containing protein</fullName>
    </recommendedName>
</protein>
<dbReference type="VEuPathDB" id="FungiDB:CC1G_11722"/>